<evidence type="ECO:0000256" key="4">
    <source>
        <dbReference type="SAM" id="Phobius"/>
    </source>
</evidence>
<proteinExistence type="inferred from homology"/>
<keyword evidence="7" id="KW-1185">Reference proteome</keyword>
<gene>
    <name evidence="6" type="ORF">EBM89_08665</name>
</gene>
<evidence type="ECO:0000313" key="7">
    <source>
        <dbReference type="Proteomes" id="UP000269289"/>
    </source>
</evidence>
<dbReference type="Gene3D" id="1.10.530.10">
    <property type="match status" value="1"/>
</dbReference>
<keyword evidence="4" id="KW-1133">Transmembrane helix</keyword>
<dbReference type="CDD" id="cd13925">
    <property type="entry name" value="RPF"/>
    <property type="match status" value="1"/>
</dbReference>
<evidence type="ECO:0000259" key="5">
    <source>
        <dbReference type="PROSITE" id="PS51109"/>
    </source>
</evidence>
<dbReference type="Pfam" id="PF06737">
    <property type="entry name" value="Transglycosylas"/>
    <property type="match status" value="1"/>
</dbReference>
<sequence>MPGTAVVWNHVTSFVRRARTRLATTSAALGDRIVRNTTDVPTDGTHRERRTRRGRVRVIGAATAVVVLGTGGVAVADAHKTVTLDVDGVATTVSTFSGSVEGLLAEQKIDLGQRDTVTPSGALQDGSDVTVRYAHQVTVQTDGAEELVWTTALTADEALEMLAARGDDVRLVASRSAGGRPDLNLDLTLDGPAAVQVDGKTLTVPDGSTTVAEALDALDVELAAADRVSVQRASGRITVVVNRVVVQDVTTTHEVPFNAVEQQDASLYKGTNKVTTAGVVGVRTVVERVTTVDGVETAREALSDEVTQAPVDQVTNVGTKDKPVAAATPAVGGGDAAGLNWGALAACESGGRANAVSATGKYHGLYQFSVATWQAVGGAGLPSEASADEQTARAQALYNRSGAGQWPHCGPRLFS</sequence>
<keyword evidence="3" id="KW-0378">Hydrolase</keyword>
<dbReference type="InterPro" id="IPR007137">
    <property type="entry name" value="DUF348"/>
</dbReference>
<comment type="similarity">
    <text evidence="1">Belongs to the transglycosylase family. Rpf subfamily.</text>
</comment>
<keyword evidence="4" id="KW-0472">Membrane</keyword>
<dbReference type="Gene3D" id="2.20.230.10">
    <property type="entry name" value="Resuscitation-promoting factor rpfb"/>
    <property type="match status" value="1"/>
</dbReference>
<comment type="caution">
    <text evidence="6">The sequence shown here is derived from an EMBL/GenBank/DDBJ whole genome shotgun (WGS) entry which is preliminary data.</text>
</comment>
<dbReference type="Pfam" id="PF03990">
    <property type="entry name" value="DUF348"/>
    <property type="match status" value="3"/>
</dbReference>
<dbReference type="InterPro" id="IPR011098">
    <property type="entry name" value="G5_dom"/>
</dbReference>
<feature type="domain" description="G5" evidence="5">
    <location>
        <begin position="241"/>
        <end position="321"/>
    </location>
</feature>
<keyword evidence="4" id="KW-0812">Transmembrane</keyword>
<dbReference type="RefSeq" id="WP_122149042.1">
    <property type="nucleotide sequence ID" value="NZ_RFFI01000038.1"/>
</dbReference>
<dbReference type="InterPro" id="IPR010618">
    <property type="entry name" value="RPF"/>
</dbReference>
<dbReference type="InterPro" id="IPR023346">
    <property type="entry name" value="Lysozyme-like_dom_sf"/>
</dbReference>
<evidence type="ECO:0000256" key="2">
    <source>
        <dbReference type="ARBA" id="ARBA00022729"/>
    </source>
</evidence>
<dbReference type="EMBL" id="RFFI01000038">
    <property type="protein sequence ID" value="RMI12446.1"/>
    <property type="molecule type" value="Genomic_DNA"/>
</dbReference>
<organism evidence="6 7">
    <name type="scientific">Cellulomonas triticagri</name>
    <dbReference type="NCBI Taxonomy" id="2483352"/>
    <lineage>
        <taxon>Bacteria</taxon>
        <taxon>Bacillati</taxon>
        <taxon>Actinomycetota</taxon>
        <taxon>Actinomycetes</taxon>
        <taxon>Micrococcales</taxon>
        <taxon>Cellulomonadaceae</taxon>
        <taxon>Cellulomonas</taxon>
    </lineage>
</organism>
<accession>A0A3M2JJS8</accession>
<evidence type="ECO:0000256" key="3">
    <source>
        <dbReference type="ARBA" id="ARBA00022801"/>
    </source>
</evidence>
<dbReference type="GO" id="GO:0016787">
    <property type="term" value="F:hydrolase activity"/>
    <property type="evidence" value="ECO:0007669"/>
    <property type="project" value="UniProtKB-KW"/>
</dbReference>
<dbReference type="PROSITE" id="PS51109">
    <property type="entry name" value="G5"/>
    <property type="match status" value="1"/>
</dbReference>
<dbReference type="OrthoDB" id="1404170at2"/>
<feature type="transmembrane region" description="Helical" evidence="4">
    <location>
        <begin position="56"/>
        <end position="76"/>
    </location>
</feature>
<keyword evidence="2" id="KW-0732">Signal</keyword>
<evidence type="ECO:0000256" key="1">
    <source>
        <dbReference type="ARBA" id="ARBA00010830"/>
    </source>
</evidence>
<dbReference type="SMART" id="SM01208">
    <property type="entry name" value="G5"/>
    <property type="match status" value="1"/>
</dbReference>
<dbReference type="AlphaFoldDB" id="A0A3M2JJS8"/>
<dbReference type="Pfam" id="PF07501">
    <property type="entry name" value="G5"/>
    <property type="match status" value="1"/>
</dbReference>
<dbReference type="Proteomes" id="UP000269289">
    <property type="component" value="Unassembled WGS sequence"/>
</dbReference>
<name>A0A3M2JJS8_9CELL</name>
<dbReference type="SUPFAM" id="SSF53955">
    <property type="entry name" value="Lysozyme-like"/>
    <property type="match status" value="1"/>
</dbReference>
<evidence type="ECO:0000313" key="6">
    <source>
        <dbReference type="EMBL" id="RMI12446.1"/>
    </source>
</evidence>
<protein>
    <submittedName>
        <fullName evidence="6">DUF348 domain-containing protein</fullName>
    </submittedName>
</protein>
<reference evidence="6 7" key="1">
    <citation type="submission" date="2018-10" db="EMBL/GenBank/DDBJ databases">
        <title>Isolation, diversity and antifungal activity of actinobacteria from wheat.</title>
        <authorList>
            <person name="Han C."/>
        </authorList>
    </citation>
    <scope>NUCLEOTIDE SEQUENCE [LARGE SCALE GENOMIC DNA]</scope>
    <source>
        <strain evidence="6 7">NEAU-YY56</strain>
    </source>
</reference>